<comment type="similarity">
    <text evidence="1">Belongs to the DP1 family.</text>
</comment>
<dbReference type="PANTHER" id="PTHR12300:SF162">
    <property type="entry name" value="HVA22-LIKE PROTEIN J"/>
    <property type="match status" value="1"/>
</dbReference>
<accession>A0A6P8CFK1</accession>
<dbReference type="PANTHER" id="PTHR12300">
    <property type="entry name" value="HVA22-LIKE PROTEINS"/>
    <property type="match status" value="1"/>
</dbReference>
<dbReference type="OrthoDB" id="434647at2759"/>
<gene>
    <name evidence="4" type="primary">LOC116195924</name>
</gene>
<dbReference type="AlphaFoldDB" id="A0A6P8CFK1"/>
<feature type="transmembrane region" description="Helical" evidence="1">
    <location>
        <begin position="39"/>
        <end position="57"/>
    </location>
</feature>
<protein>
    <recommendedName>
        <fullName evidence="1">HVA22-like protein</fullName>
    </recommendedName>
</protein>
<dbReference type="RefSeq" id="XP_031381214.1">
    <property type="nucleotide sequence ID" value="XM_031525354.1"/>
</dbReference>
<feature type="compositionally biased region" description="Basic residues" evidence="2">
    <location>
        <begin position="251"/>
        <end position="262"/>
    </location>
</feature>
<dbReference type="GO" id="GO:0016020">
    <property type="term" value="C:membrane"/>
    <property type="evidence" value="ECO:0007669"/>
    <property type="project" value="UniProtKB-SubCell"/>
</dbReference>
<evidence type="ECO:0000313" key="3">
    <source>
        <dbReference type="Proteomes" id="UP000515151"/>
    </source>
</evidence>
<feature type="compositionally biased region" description="Low complexity" evidence="2">
    <location>
        <begin position="185"/>
        <end position="202"/>
    </location>
</feature>
<dbReference type="Pfam" id="PF03134">
    <property type="entry name" value="TB2_DP1_HVA22"/>
    <property type="match status" value="1"/>
</dbReference>
<organism evidence="3 4">
    <name type="scientific">Punica granatum</name>
    <name type="common">Pomegranate</name>
    <dbReference type="NCBI Taxonomy" id="22663"/>
    <lineage>
        <taxon>Eukaryota</taxon>
        <taxon>Viridiplantae</taxon>
        <taxon>Streptophyta</taxon>
        <taxon>Embryophyta</taxon>
        <taxon>Tracheophyta</taxon>
        <taxon>Spermatophyta</taxon>
        <taxon>Magnoliopsida</taxon>
        <taxon>eudicotyledons</taxon>
        <taxon>Gunneridae</taxon>
        <taxon>Pentapetalae</taxon>
        <taxon>rosids</taxon>
        <taxon>malvids</taxon>
        <taxon>Myrtales</taxon>
        <taxon>Lythraceae</taxon>
        <taxon>Punica</taxon>
    </lineage>
</organism>
<keyword evidence="3" id="KW-1185">Reference proteome</keyword>
<feature type="region of interest" description="Disordered" evidence="2">
    <location>
        <begin position="148"/>
        <end position="207"/>
    </location>
</feature>
<reference evidence="4" key="2">
    <citation type="submission" date="2025-08" db="UniProtKB">
        <authorList>
            <consortium name="RefSeq"/>
        </authorList>
    </citation>
    <scope>IDENTIFICATION</scope>
    <source>
        <tissue evidence="4">Leaf</tissue>
    </source>
</reference>
<keyword evidence="1" id="KW-0472">Membrane</keyword>
<name>A0A6P8CFK1_PUNGR</name>
<dbReference type="GeneID" id="116195924"/>
<keyword evidence="1" id="KW-0812">Transmembrane</keyword>
<proteinExistence type="inferred from homology"/>
<keyword evidence="1" id="KW-1133">Transmembrane helix</keyword>
<sequence length="262" mass="30094">MVEDFITRALLMILGYAYPAFQCFKALERHRANNDELRFWCQYWIIMALLTILERVADVIISWLPMYGELKLAFIIYLWYPKTKGTGYIYEAMLRPFMTNHETDLEKKLPEWRAKAWDLAIFYWQNCSDLGQSAIFQVFEYMAGQSGKYSKSSSKKSSKKSLSPPPPPPNDTPTFYKPGKNMKHSQPSSNSSTSSYRSTSETPKSNLVQVQLDAKTEYVQFVDDAMENLSGPGSGPNYDIPGSHSSNNRLHFPRLKLRHSKA</sequence>
<dbReference type="Proteomes" id="UP000515151">
    <property type="component" value="Chromosome 2"/>
</dbReference>
<evidence type="ECO:0000313" key="4">
    <source>
        <dbReference type="RefSeq" id="XP_031381214.1"/>
    </source>
</evidence>
<feature type="region of interest" description="Disordered" evidence="2">
    <location>
        <begin position="226"/>
        <end position="262"/>
    </location>
</feature>
<evidence type="ECO:0000256" key="1">
    <source>
        <dbReference type="RuleBase" id="RU362006"/>
    </source>
</evidence>
<evidence type="ECO:0000256" key="2">
    <source>
        <dbReference type="SAM" id="MobiDB-lite"/>
    </source>
</evidence>
<reference evidence="3" key="1">
    <citation type="journal article" date="2020" name="Plant Biotechnol. J.">
        <title>The pomegranate (Punica granatum L.) draft genome dissects genetic divergence between soft- and hard-seeded cultivars.</title>
        <authorList>
            <person name="Luo X."/>
            <person name="Li H."/>
            <person name="Wu Z."/>
            <person name="Yao W."/>
            <person name="Zhao P."/>
            <person name="Cao D."/>
            <person name="Yu H."/>
            <person name="Li K."/>
            <person name="Poudel K."/>
            <person name="Zhao D."/>
            <person name="Zhang F."/>
            <person name="Xia X."/>
            <person name="Chen L."/>
            <person name="Wang Q."/>
            <person name="Jing D."/>
            <person name="Cao S."/>
        </authorList>
    </citation>
    <scope>NUCLEOTIDE SEQUENCE [LARGE SCALE GENOMIC DNA]</scope>
    <source>
        <strain evidence="3">cv. Tunisia</strain>
    </source>
</reference>
<feature type="transmembrane region" description="Helical" evidence="1">
    <location>
        <begin position="6"/>
        <end position="27"/>
    </location>
</feature>
<comment type="subcellular location">
    <subcellularLocation>
        <location evidence="1">Membrane</location>
        <topology evidence="1">Multi-pass membrane protein</topology>
    </subcellularLocation>
</comment>
<dbReference type="InterPro" id="IPR004345">
    <property type="entry name" value="TB2_DP1_HVA22"/>
</dbReference>